<protein>
    <recommendedName>
        <fullName evidence="4">Trafficking protein particle complex subunit 6B</fullName>
    </recommendedName>
</protein>
<dbReference type="PANTHER" id="PTHR12817">
    <property type="entry name" value="TRAFFICKING PROTEIN PARTICLE COMPLEX SUBUNIT 6B"/>
    <property type="match status" value="1"/>
</dbReference>
<dbReference type="GO" id="GO:0030008">
    <property type="term" value="C:TRAPP complex"/>
    <property type="evidence" value="ECO:0007669"/>
    <property type="project" value="TreeGrafter"/>
</dbReference>
<reference evidence="2" key="1">
    <citation type="submission" date="2023-03" db="EMBL/GenBank/DDBJ databases">
        <title>Mating type loci evolution in Malassezia.</title>
        <authorList>
            <person name="Coelho M.A."/>
        </authorList>
    </citation>
    <scope>NUCLEOTIDE SEQUENCE</scope>
    <source>
        <strain evidence="2">CBS 9557</strain>
    </source>
</reference>
<evidence type="ECO:0000256" key="1">
    <source>
        <dbReference type="ARBA" id="ARBA00006218"/>
    </source>
</evidence>
<dbReference type="SUPFAM" id="SSF111126">
    <property type="entry name" value="Ligand-binding domain in the NO signalling and Golgi transport"/>
    <property type="match status" value="1"/>
</dbReference>
<dbReference type="Pfam" id="PF04051">
    <property type="entry name" value="TRAPP"/>
    <property type="match status" value="1"/>
</dbReference>
<dbReference type="AlphaFoldDB" id="A0AAF0J371"/>
<dbReference type="Gene3D" id="3.30.1380.20">
    <property type="entry name" value="Trafficking protein particle complex subunit 3"/>
    <property type="match status" value="2"/>
</dbReference>
<dbReference type="GO" id="GO:0006888">
    <property type="term" value="P:endoplasmic reticulum to Golgi vesicle-mediated transport"/>
    <property type="evidence" value="ECO:0007669"/>
    <property type="project" value="TreeGrafter"/>
</dbReference>
<dbReference type="InterPro" id="IPR024096">
    <property type="entry name" value="NO_sig/Golgi_transp_ligand-bd"/>
</dbReference>
<dbReference type="PANTHER" id="PTHR12817:SF0">
    <property type="entry name" value="GEO08327P1"/>
    <property type="match status" value="1"/>
</dbReference>
<dbReference type="InterPro" id="IPR007194">
    <property type="entry name" value="TRAPP_component"/>
</dbReference>
<organism evidence="2 3">
    <name type="scientific">Malassezia nana</name>
    <dbReference type="NCBI Taxonomy" id="180528"/>
    <lineage>
        <taxon>Eukaryota</taxon>
        <taxon>Fungi</taxon>
        <taxon>Dikarya</taxon>
        <taxon>Basidiomycota</taxon>
        <taxon>Ustilaginomycotina</taxon>
        <taxon>Malasseziomycetes</taxon>
        <taxon>Malasseziales</taxon>
        <taxon>Malasseziaceae</taxon>
        <taxon>Malassezia</taxon>
    </lineage>
</organism>
<proteinExistence type="inferred from homology"/>
<dbReference type="InterPro" id="IPR037992">
    <property type="entry name" value="TRAPPC6/Trs33"/>
</dbReference>
<evidence type="ECO:0000313" key="3">
    <source>
        <dbReference type="Proteomes" id="UP001213623"/>
    </source>
</evidence>
<dbReference type="CDD" id="cd14944">
    <property type="entry name" value="TRAPPC6A_Trs33"/>
    <property type="match status" value="1"/>
</dbReference>
<dbReference type="GO" id="GO:0005802">
    <property type="term" value="C:trans-Golgi network"/>
    <property type="evidence" value="ECO:0007669"/>
    <property type="project" value="TreeGrafter"/>
</dbReference>
<name>A0AAF0J371_9BASI</name>
<sequence>MEYTVPDVSTASAAPLVTPAAREWSEKASSMVDHTCCGLLFTEMAYALRTSTAYKTRRANDMVAELQHQDPGAHVPPLLTASDQADMARSRMEELGRHVGANLTEKLAQKRPRMDGTLERVKFVCKDLWSAVWDKQIDNLRTNHRQLAFAAGLIGGALERLGVQTVVQADADAFPTCAFHLRIA</sequence>
<comment type="similarity">
    <text evidence="1">Belongs to the TRAPP small subunits family. BET3 subfamily.</text>
</comment>
<evidence type="ECO:0008006" key="4">
    <source>
        <dbReference type="Google" id="ProtNLM"/>
    </source>
</evidence>
<keyword evidence="3" id="KW-1185">Reference proteome</keyword>
<dbReference type="GO" id="GO:0005801">
    <property type="term" value="C:cis-Golgi network"/>
    <property type="evidence" value="ECO:0007669"/>
    <property type="project" value="TreeGrafter"/>
</dbReference>
<dbReference type="Proteomes" id="UP001213623">
    <property type="component" value="Chromosome 4"/>
</dbReference>
<gene>
    <name evidence="2" type="ORF">MNAN1_002655</name>
</gene>
<dbReference type="EMBL" id="CP119895">
    <property type="protein sequence ID" value="WFD27654.1"/>
    <property type="molecule type" value="Genomic_DNA"/>
</dbReference>
<accession>A0AAF0J371</accession>
<evidence type="ECO:0000313" key="2">
    <source>
        <dbReference type="EMBL" id="WFD27654.1"/>
    </source>
</evidence>